<evidence type="ECO:0000259" key="2">
    <source>
        <dbReference type="PROSITE" id="PS51462"/>
    </source>
</evidence>
<accession>A0A9Y1BPL3</accession>
<dbReference type="Pfam" id="PF00293">
    <property type="entry name" value="NUDIX"/>
    <property type="match status" value="1"/>
</dbReference>
<evidence type="ECO:0000313" key="3">
    <source>
        <dbReference type="EMBL" id="UJG42560.1"/>
    </source>
</evidence>
<dbReference type="AlphaFoldDB" id="A0A9Y1BPL3"/>
<dbReference type="Proteomes" id="UP001200513">
    <property type="component" value="Chromosome"/>
</dbReference>
<dbReference type="InterPro" id="IPR015797">
    <property type="entry name" value="NUDIX_hydrolase-like_dom_sf"/>
</dbReference>
<keyword evidence="1" id="KW-0378">Hydrolase</keyword>
<proteinExistence type="predicted"/>
<name>A0A9Y1BPL3_9ARCH</name>
<protein>
    <submittedName>
        <fullName evidence="3">NUDIX domain-containing protein</fullName>
    </submittedName>
</protein>
<dbReference type="InterPro" id="IPR000086">
    <property type="entry name" value="NUDIX_hydrolase_dom"/>
</dbReference>
<reference evidence="3" key="1">
    <citation type="journal article" date="2022" name="Nat. Microbiol.">
        <title>Unique mobile elements and scalable gene flow at the prokaryote-eukaryote boundary revealed by circularized Asgard archaea genomes.</title>
        <authorList>
            <person name="Wu F."/>
            <person name="Speth D.R."/>
            <person name="Philosof A."/>
            <person name="Cremiere A."/>
            <person name="Narayanan A."/>
            <person name="Barco R.A."/>
            <person name="Connon S.A."/>
            <person name="Amend J.P."/>
            <person name="Antoshechkin I.A."/>
            <person name="Orphan V.J."/>
        </authorList>
    </citation>
    <scope>NUCLEOTIDE SEQUENCE</scope>
    <source>
        <strain evidence="3">PR6</strain>
    </source>
</reference>
<gene>
    <name evidence="3" type="ORF">K9W46_09175</name>
</gene>
<dbReference type="PANTHER" id="PTHR43736:SF1">
    <property type="entry name" value="DIHYDRONEOPTERIN TRIPHOSPHATE DIPHOSPHATASE"/>
    <property type="match status" value="1"/>
</dbReference>
<dbReference type="InterPro" id="IPR020084">
    <property type="entry name" value="NUDIX_hydrolase_CS"/>
</dbReference>
<dbReference type="PRINTS" id="PR00502">
    <property type="entry name" value="NUDIXFAMILY"/>
</dbReference>
<dbReference type="CDD" id="cd02883">
    <property type="entry name" value="NUDIX_Hydrolase"/>
    <property type="match status" value="1"/>
</dbReference>
<dbReference type="InterPro" id="IPR020476">
    <property type="entry name" value="Nudix_hydrolase"/>
</dbReference>
<dbReference type="EMBL" id="CP084167">
    <property type="protein sequence ID" value="UJG42560.1"/>
    <property type="molecule type" value="Genomic_DNA"/>
</dbReference>
<feature type="domain" description="Nudix hydrolase" evidence="2">
    <location>
        <begin position="6"/>
        <end position="141"/>
    </location>
</feature>
<sequence>MNETKRRILNVVVAGIRDTAENKWLLIRRERGDYIGKWALVGGKLEFGETIKEACLREVLEETNLKVKWKKQTAVINERLIEHNTKKQLKQFLIFLAETTVKSGNVKETDEGTLSWFSEEEIRNMKRDIIPSDFFMLTNILIPNNQFPETIEIDMIQNGNELYIAKIVNQNET</sequence>
<dbReference type="PROSITE" id="PS00893">
    <property type="entry name" value="NUDIX_BOX"/>
    <property type="match status" value="1"/>
</dbReference>
<evidence type="ECO:0000256" key="1">
    <source>
        <dbReference type="ARBA" id="ARBA00022801"/>
    </source>
</evidence>
<dbReference type="PROSITE" id="PS51462">
    <property type="entry name" value="NUDIX"/>
    <property type="match status" value="1"/>
</dbReference>
<dbReference type="SUPFAM" id="SSF55811">
    <property type="entry name" value="Nudix"/>
    <property type="match status" value="1"/>
</dbReference>
<dbReference type="GO" id="GO:0016787">
    <property type="term" value="F:hydrolase activity"/>
    <property type="evidence" value="ECO:0007669"/>
    <property type="project" value="UniProtKB-KW"/>
</dbReference>
<dbReference type="Gene3D" id="3.90.79.10">
    <property type="entry name" value="Nucleoside Triphosphate Pyrophosphohydrolase"/>
    <property type="match status" value="1"/>
</dbReference>
<dbReference type="PANTHER" id="PTHR43736">
    <property type="entry name" value="ADP-RIBOSE PYROPHOSPHATASE"/>
    <property type="match status" value="1"/>
</dbReference>
<organism evidence="3">
    <name type="scientific">Candidatus Heimdallarchaeum endolithica</name>
    <dbReference type="NCBI Taxonomy" id="2876572"/>
    <lineage>
        <taxon>Archaea</taxon>
        <taxon>Promethearchaeati</taxon>
        <taxon>Candidatus Heimdallarchaeota</taxon>
        <taxon>Candidatus Heimdallarchaeia (ex Rinke et al. 2021) (nom. nud.)</taxon>
        <taxon>Candidatus Heimdallarchaeales</taxon>
        <taxon>Candidatus Heimdallarchaeaceae</taxon>
        <taxon>Candidatus Heimdallarchaeum</taxon>
    </lineage>
</organism>